<feature type="signal peptide" evidence="4">
    <location>
        <begin position="1"/>
        <end position="31"/>
    </location>
</feature>
<dbReference type="InterPro" id="IPR000259">
    <property type="entry name" value="Adhesion_dom_fimbrial"/>
</dbReference>
<dbReference type="InterPro" id="IPR008966">
    <property type="entry name" value="Adhesion_dom_sf"/>
</dbReference>
<protein>
    <submittedName>
        <fullName evidence="6">Fimbrial protein</fullName>
    </submittedName>
</protein>
<evidence type="ECO:0000256" key="4">
    <source>
        <dbReference type="SAM" id="SignalP"/>
    </source>
</evidence>
<keyword evidence="4" id="KW-0732">Signal</keyword>
<evidence type="ECO:0000313" key="7">
    <source>
        <dbReference type="Proteomes" id="UP001629214"/>
    </source>
</evidence>
<dbReference type="Gene3D" id="2.60.40.1090">
    <property type="entry name" value="Fimbrial-type adhesion domain"/>
    <property type="match status" value="1"/>
</dbReference>
<dbReference type="Gene3D" id="2.60.40.3310">
    <property type="match status" value="1"/>
</dbReference>
<accession>A0ABW8Z2W9</accession>
<dbReference type="Proteomes" id="UP001629214">
    <property type="component" value="Unassembled WGS sequence"/>
</dbReference>
<dbReference type="RefSeq" id="WP_408165272.1">
    <property type="nucleotide sequence ID" value="NZ_JAQQFR010000001.1"/>
</dbReference>
<keyword evidence="3" id="KW-0281">Fimbrium</keyword>
<dbReference type="PANTHER" id="PTHR33420">
    <property type="entry name" value="FIMBRIAL SUBUNIT ELFA-RELATED"/>
    <property type="match status" value="1"/>
</dbReference>
<evidence type="ECO:0000256" key="2">
    <source>
        <dbReference type="ARBA" id="ARBA00006671"/>
    </source>
</evidence>
<keyword evidence="7" id="KW-1185">Reference proteome</keyword>
<comment type="subcellular location">
    <subcellularLocation>
        <location evidence="1">Fimbrium</location>
    </subcellularLocation>
</comment>
<dbReference type="InterPro" id="IPR036937">
    <property type="entry name" value="Adhesion_dom_fimbrial_sf"/>
</dbReference>
<feature type="chain" id="PRO_5047032198" evidence="4">
    <location>
        <begin position="32"/>
        <end position="365"/>
    </location>
</feature>
<dbReference type="InterPro" id="IPR050263">
    <property type="entry name" value="Bact_Fimbrial_Adh_Pro"/>
</dbReference>
<organism evidence="6 7">
    <name type="scientific">Herbaspirillum rhizosphaerae</name>
    <dbReference type="NCBI Taxonomy" id="346179"/>
    <lineage>
        <taxon>Bacteria</taxon>
        <taxon>Pseudomonadati</taxon>
        <taxon>Pseudomonadota</taxon>
        <taxon>Betaproteobacteria</taxon>
        <taxon>Burkholderiales</taxon>
        <taxon>Oxalobacteraceae</taxon>
        <taxon>Herbaspirillum</taxon>
    </lineage>
</organism>
<proteinExistence type="inferred from homology"/>
<comment type="caution">
    <text evidence="6">The sequence shown here is derived from an EMBL/GenBank/DDBJ whole genome shotgun (WGS) entry which is preliminary data.</text>
</comment>
<sequence>MSKKTAVPFLALVKRLTAMVLLGLFSQAAHAACSADVSRGEQQIGFTFPSSLINAPRDAPIGTVLASVTTNSETRSGGAWCQQGRTTVTLSTPLTNVIAPTSAGTSGLDGVFILLNPNGSNSGLGFRIVNTRNNTSNITGSTTFTFGACRQPGTSAAGGSSYCWGVFTPLGKRLEIVKTANGGGAPRLSIGATLLTGQAEGIEYVSFNLLNSSLSVVPQTCTVTQPGAVNMGAVPSKTFSGVGSTSGWGPDFTIGVNCSGVAAKVFMVLSDAQNSANTTSTLPLSSSSTATGVGFQIQRKNGSGPIRFGPDSSLAGTTNQFFVFYSAGNATGPTSLVFAARYIQTDATIKPGTANGLATFTMSYQ</sequence>
<name>A0ABW8Z2W9_9BURK</name>
<evidence type="ECO:0000259" key="5">
    <source>
        <dbReference type="Pfam" id="PF00419"/>
    </source>
</evidence>
<evidence type="ECO:0000313" key="6">
    <source>
        <dbReference type="EMBL" id="MFL9877195.1"/>
    </source>
</evidence>
<gene>
    <name evidence="6" type="ORF">PQR63_02280</name>
</gene>
<dbReference type="SUPFAM" id="SSF49401">
    <property type="entry name" value="Bacterial adhesins"/>
    <property type="match status" value="1"/>
</dbReference>
<evidence type="ECO:0000256" key="1">
    <source>
        <dbReference type="ARBA" id="ARBA00004561"/>
    </source>
</evidence>
<evidence type="ECO:0000256" key="3">
    <source>
        <dbReference type="ARBA" id="ARBA00023263"/>
    </source>
</evidence>
<comment type="similarity">
    <text evidence="2">Belongs to the fimbrial protein family.</text>
</comment>
<dbReference type="PANTHER" id="PTHR33420:SF14">
    <property type="entry name" value="TYPE 1 FIMBRIN D-MANNOSE SPECIFIC ADHESIN"/>
    <property type="match status" value="1"/>
</dbReference>
<dbReference type="Pfam" id="PF00419">
    <property type="entry name" value="Fimbrial"/>
    <property type="match status" value="1"/>
</dbReference>
<dbReference type="EMBL" id="JAQQFR010000001">
    <property type="protein sequence ID" value="MFL9877195.1"/>
    <property type="molecule type" value="Genomic_DNA"/>
</dbReference>
<reference evidence="6 7" key="1">
    <citation type="journal article" date="2024" name="Chem. Sci.">
        <title>Discovery of megapolipeptins by genome mining of a Burkholderiales bacteria collection.</title>
        <authorList>
            <person name="Paulo B.S."/>
            <person name="Recchia M.J.J."/>
            <person name="Lee S."/>
            <person name="Fergusson C.H."/>
            <person name="Romanowski S.B."/>
            <person name="Hernandez A."/>
            <person name="Krull N."/>
            <person name="Liu D.Y."/>
            <person name="Cavanagh H."/>
            <person name="Bos A."/>
            <person name="Gray C.A."/>
            <person name="Murphy B.T."/>
            <person name="Linington R.G."/>
            <person name="Eustaquio A.S."/>
        </authorList>
    </citation>
    <scope>NUCLEOTIDE SEQUENCE [LARGE SCALE GENOMIC DNA]</scope>
    <source>
        <strain evidence="6 7">RL21-008-BIB-B</strain>
    </source>
</reference>
<feature type="domain" description="Fimbrial-type adhesion" evidence="5">
    <location>
        <begin position="213"/>
        <end position="365"/>
    </location>
</feature>